<reference evidence="2" key="1">
    <citation type="submission" date="2017-05" db="UniProtKB">
        <authorList>
            <consortium name="EnsemblMetazoa"/>
        </authorList>
    </citation>
    <scope>IDENTIFICATION</scope>
</reference>
<sequence length="197" mass="22312">MSLKDVLDKLDNISDRVDKLTTDVSNLKDKNKALELDRTQRDAAVDRSRCSRSRSPISSTGQTPHSPYDRISEYFSDEDDPERTQGAYKLPRVEATTTPWVDQVIKPLAYQLAKMADRELARLQMFVFDLLAPVSSLTERVSTVIGGGEDILPHPFEEFANGPNFGRVEGDQNYETNLNLSPDSSEELIWWDTQMIT</sequence>
<accession>A0A1X7T2N3</accession>
<evidence type="ECO:0000313" key="2">
    <source>
        <dbReference type="EnsemblMetazoa" id="Aqu2.1.08719_001"/>
    </source>
</evidence>
<dbReference type="EnsemblMetazoa" id="Aqu2.1.08719_001">
    <property type="protein sequence ID" value="Aqu2.1.08719_001"/>
    <property type="gene ID" value="Aqu2.1.08719"/>
</dbReference>
<proteinExistence type="predicted"/>
<feature type="compositionally biased region" description="Basic and acidic residues" evidence="1">
    <location>
        <begin position="35"/>
        <end position="49"/>
    </location>
</feature>
<evidence type="ECO:0000256" key="1">
    <source>
        <dbReference type="SAM" id="MobiDB-lite"/>
    </source>
</evidence>
<protein>
    <submittedName>
        <fullName evidence="2">Uncharacterized protein</fullName>
    </submittedName>
</protein>
<organism evidence="2">
    <name type="scientific">Amphimedon queenslandica</name>
    <name type="common">Sponge</name>
    <dbReference type="NCBI Taxonomy" id="400682"/>
    <lineage>
        <taxon>Eukaryota</taxon>
        <taxon>Metazoa</taxon>
        <taxon>Porifera</taxon>
        <taxon>Demospongiae</taxon>
        <taxon>Heteroscleromorpha</taxon>
        <taxon>Haplosclerida</taxon>
        <taxon>Niphatidae</taxon>
        <taxon>Amphimedon</taxon>
    </lineage>
</organism>
<dbReference type="InParanoid" id="A0A1X7T2N3"/>
<name>A0A1X7T2N3_AMPQE</name>
<dbReference type="AlphaFoldDB" id="A0A1X7T2N3"/>
<feature type="region of interest" description="Disordered" evidence="1">
    <location>
        <begin position="35"/>
        <end position="84"/>
    </location>
</feature>